<dbReference type="EMBL" id="LAZR01014217">
    <property type="protein sequence ID" value="KKM18459.1"/>
    <property type="molecule type" value="Genomic_DNA"/>
</dbReference>
<dbReference type="AlphaFoldDB" id="A0A0F9IFF8"/>
<sequence>MYNWEYDLSKSRGPKYLNLIIFGSAALTALIVFLIFHPQITNINEESPILSNILFGPALAIGFLYGIKITERAMKPSETRSPIKRSVIKILLFFFVIGGLFSSVAFALNGGSLMPTSSILDDGLHVWAFDYVKSNGGATFLIVSSISLMATATRRIVGLGGNINKFLTFIGTFIFFSMLALSFSQSDPSNSQVYLYTFYQAGIIGGALYEMNKLTRNQNSLEDFANGYL</sequence>
<organism evidence="2">
    <name type="scientific">marine sediment metagenome</name>
    <dbReference type="NCBI Taxonomy" id="412755"/>
    <lineage>
        <taxon>unclassified sequences</taxon>
        <taxon>metagenomes</taxon>
        <taxon>ecological metagenomes</taxon>
    </lineage>
</organism>
<feature type="transmembrane region" description="Helical" evidence="1">
    <location>
        <begin position="128"/>
        <end position="151"/>
    </location>
</feature>
<name>A0A0F9IFF8_9ZZZZ</name>
<protein>
    <submittedName>
        <fullName evidence="2">Uncharacterized protein</fullName>
    </submittedName>
</protein>
<proteinExistence type="predicted"/>
<feature type="transmembrane region" description="Helical" evidence="1">
    <location>
        <begin position="193"/>
        <end position="211"/>
    </location>
</feature>
<comment type="caution">
    <text evidence="2">The sequence shown here is derived from an EMBL/GenBank/DDBJ whole genome shotgun (WGS) entry which is preliminary data.</text>
</comment>
<feature type="transmembrane region" description="Helical" evidence="1">
    <location>
        <begin position="49"/>
        <end position="67"/>
    </location>
</feature>
<feature type="transmembrane region" description="Helical" evidence="1">
    <location>
        <begin position="87"/>
        <end position="108"/>
    </location>
</feature>
<keyword evidence="1" id="KW-1133">Transmembrane helix</keyword>
<keyword evidence="1" id="KW-0472">Membrane</keyword>
<accession>A0A0F9IFF8</accession>
<gene>
    <name evidence="2" type="ORF">LCGC14_1665430</name>
</gene>
<evidence type="ECO:0000256" key="1">
    <source>
        <dbReference type="SAM" id="Phobius"/>
    </source>
</evidence>
<reference evidence="2" key="1">
    <citation type="journal article" date="2015" name="Nature">
        <title>Complex archaea that bridge the gap between prokaryotes and eukaryotes.</title>
        <authorList>
            <person name="Spang A."/>
            <person name="Saw J.H."/>
            <person name="Jorgensen S.L."/>
            <person name="Zaremba-Niedzwiedzka K."/>
            <person name="Martijn J."/>
            <person name="Lind A.E."/>
            <person name="van Eijk R."/>
            <person name="Schleper C."/>
            <person name="Guy L."/>
            <person name="Ettema T.J."/>
        </authorList>
    </citation>
    <scope>NUCLEOTIDE SEQUENCE</scope>
</reference>
<evidence type="ECO:0000313" key="2">
    <source>
        <dbReference type="EMBL" id="KKM18459.1"/>
    </source>
</evidence>
<feature type="transmembrane region" description="Helical" evidence="1">
    <location>
        <begin position="163"/>
        <end position="181"/>
    </location>
</feature>
<keyword evidence="1" id="KW-0812">Transmembrane</keyword>
<feature type="transmembrane region" description="Helical" evidence="1">
    <location>
        <begin position="16"/>
        <end position="37"/>
    </location>
</feature>